<evidence type="ECO:0000313" key="3">
    <source>
        <dbReference type="Proteomes" id="UP001159363"/>
    </source>
</evidence>
<gene>
    <name evidence="2" type="ORF">PR048_033191</name>
</gene>
<evidence type="ECO:0000259" key="1">
    <source>
        <dbReference type="Pfam" id="PF03184"/>
    </source>
</evidence>
<dbReference type="Pfam" id="PF03184">
    <property type="entry name" value="DDE_1"/>
    <property type="match status" value="1"/>
</dbReference>
<keyword evidence="3" id="KW-1185">Reference proteome</keyword>
<evidence type="ECO:0000313" key="2">
    <source>
        <dbReference type="EMBL" id="KAJ8865671.1"/>
    </source>
</evidence>
<dbReference type="EMBL" id="JARBHB010000017">
    <property type="protein sequence ID" value="KAJ8865671.1"/>
    <property type="molecule type" value="Genomic_DNA"/>
</dbReference>
<name>A0ABQ9FZK2_9NEOP</name>
<dbReference type="InterPro" id="IPR004875">
    <property type="entry name" value="DDE_SF_endonuclease_dom"/>
</dbReference>
<comment type="caution">
    <text evidence="2">The sequence shown here is derived from an EMBL/GenBank/DDBJ whole genome shotgun (WGS) entry which is preliminary data.</text>
</comment>
<sequence>MTRAVRVVRKKTVKAKKAAKHVPEITWKQLAHEFILSPEDVVTKKLRRKPTQPENTENELVDYLHGLEVKFYRFTRIYRAAGFNREEVGKFYDMLERAFAQKEYPYALTECGMLTKQHFIAKTASTETSPVLLILDGHYSHTRNVKIIDLARMTLVCIILLPSHMTHKLQQLDHTFMGSLKIHSSEHIREWIFTKKGVSNPTTLQRFSERHTSNAQLALLLYPPCSWTKEENIYTRKKGICRNPCDLISIQSRAGDINSKNQGKEDSINSRLWRLSIQLHWKKLV</sequence>
<dbReference type="Proteomes" id="UP001159363">
    <property type="component" value="Chromosome 16"/>
</dbReference>
<reference evidence="2 3" key="1">
    <citation type="submission" date="2023-02" db="EMBL/GenBank/DDBJ databases">
        <title>LHISI_Scaffold_Assembly.</title>
        <authorList>
            <person name="Stuart O.P."/>
            <person name="Cleave R."/>
            <person name="Magrath M.J.L."/>
            <person name="Mikheyev A.S."/>
        </authorList>
    </citation>
    <scope>NUCLEOTIDE SEQUENCE [LARGE SCALE GENOMIC DNA]</scope>
    <source>
        <strain evidence="2">Daus_M_001</strain>
        <tissue evidence="2">Leg muscle</tissue>
    </source>
</reference>
<proteinExistence type="predicted"/>
<feature type="domain" description="DDE-1" evidence="1">
    <location>
        <begin position="117"/>
        <end position="197"/>
    </location>
</feature>
<organism evidence="2 3">
    <name type="scientific">Dryococelus australis</name>
    <dbReference type="NCBI Taxonomy" id="614101"/>
    <lineage>
        <taxon>Eukaryota</taxon>
        <taxon>Metazoa</taxon>
        <taxon>Ecdysozoa</taxon>
        <taxon>Arthropoda</taxon>
        <taxon>Hexapoda</taxon>
        <taxon>Insecta</taxon>
        <taxon>Pterygota</taxon>
        <taxon>Neoptera</taxon>
        <taxon>Polyneoptera</taxon>
        <taxon>Phasmatodea</taxon>
        <taxon>Verophasmatodea</taxon>
        <taxon>Anareolatae</taxon>
        <taxon>Phasmatidae</taxon>
        <taxon>Eurycanthinae</taxon>
        <taxon>Dryococelus</taxon>
    </lineage>
</organism>
<protein>
    <recommendedName>
        <fullName evidence="1">DDE-1 domain-containing protein</fullName>
    </recommendedName>
</protein>
<accession>A0ABQ9FZK2</accession>